<dbReference type="RefSeq" id="WP_113657425.1">
    <property type="nucleotide sequence ID" value="NZ_KZ845663.1"/>
</dbReference>
<comment type="caution">
    <text evidence="3">The sequence shown here is derived from an EMBL/GenBank/DDBJ whole genome shotgun (WGS) entry which is preliminary data.</text>
</comment>
<sequence length="208" mass="24266">MELSKVKKWVQPAINALPSKRVLLVLLIIIAAYLLVMAPILNEWIYPLKYEEYIFNSAKQYNTDPFLIMAIIRVETKFDPKGRSRVGAQGLMQIMPETMDWAISKGNFSPSLKSYIHDPATNIQVGSWYVSFLMERYKGNKVAVAASYNRGPTKVAEWIREGVWDGTRKNSYKIPVKETRDYVDRVTYYYDKYRSLYKDLAEKYNYKS</sequence>
<proteinExistence type="predicted"/>
<evidence type="ECO:0000259" key="2">
    <source>
        <dbReference type="Pfam" id="PF01464"/>
    </source>
</evidence>
<feature type="domain" description="Transglycosylase SLT" evidence="2">
    <location>
        <begin position="52"/>
        <end position="164"/>
    </location>
</feature>
<name>A0A364K9D4_9BACL</name>
<dbReference type="Proteomes" id="UP000251213">
    <property type="component" value="Unassembled WGS sequence"/>
</dbReference>
<dbReference type="SUPFAM" id="SSF53955">
    <property type="entry name" value="Lysozyme-like"/>
    <property type="match status" value="1"/>
</dbReference>
<organism evidence="3 4">
    <name type="scientific">Thermoflavimicrobium daqui</name>
    <dbReference type="NCBI Taxonomy" id="2137476"/>
    <lineage>
        <taxon>Bacteria</taxon>
        <taxon>Bacillati</taxon>
        <taxon>Bacillota</taxon>
        <taxon>Bacilli</taxon>
        <taxon>Bacillales</taxon>
        <taxon>Thermoactinomycetaceae</taxon>
        <taxon>Thermoflavimicrobium</taxon>
    </lineage>
</organism>
<evidence type="ECO:0000313" key="4">
    <source>
        <dbReference type="Proteomes" id="UP000251213"/>
    </source>
</evidence>
<dbReference type="CDD" id="cd16896">
    <property type="entry name" value="LT_Slt70-like"/>
    <property type="match status" value="1"/>
</dbReference>
<dbReference type="PANTHER" id="PTHR37423">
    <property type="entry name" value="SOLUBLE LYTIC MUREIN TRANSGLYCOSYLASE-RELATED"/>
    <property type="match status" value="1"/>
</dbReference>
<keyword evidence="1" id="KW-1133">Transmembrane helix</keyword>
<keyword evidence="4" id="KW-1185">Reference proteome</keyword>
<keyword evidence="1" id="KW-0472">Membrane</keyword>
<dbReference type="PANTHER" id="PTHR37423:SF2">
    <property type="entry name" value="MEMBRANE-BOUND LYTIC MUREIN TRANSGLYCOSYLASE C"/>
    <property type="match status" value="1"/>
</dbReference>
<dbReference type="Pfam" id="PF01464">
    <property type="entry name" value="SLT"/>
    <property type="match status" value="1"/>
</dbReference>
<evidence type="ECO:0000256" key="1">
    <source>
        <dbReference type="SAM" id="Phobius"/>
    </source>
</evidence>
<dbReference type="OrthoDB" id="9815002at2"/>
<evidence type="ECO:0000313" key="3">
    <source>
        <dbReference type="EMBL" id="RAL26820.1"/>
    </source>
</evidence>
<dbReference type="InterPro" id="IPR023346">
    <property type="entry name" value="Lysozyme-like_dom_sf"/>
</dbReference>
<dbReference type="EMBL" id="QJKK01000001">
    <property type="protein sequence ID" value="RAL26820.1"/>
    <property type="molecule type" value="Genomic_DNA"/>
</dbReference>
<dbReference type="AlphaFoldDB" id="A0A364K9D4"/>
<accession>A0A364K9D4</accession>
<dbReference type="InterPro" id="IPR008258">
    <property type="entry name" value="Transglycosylase_SLT_dom_1"/>
</dbReference>
<protein>
    <submittedName>
        <fullName evidence="3">Lytic transglycosylase</fullName>
    </submittedName>
</protein>
<keyword evidence="1" id="KW-0812">Transmembrane</keyword>
<gene>
    <name evidence="3" type="ORF">DL897_01855</name>
</gene>
<reference evidence="3 4" key="2">
    <citation type="submission" date="2018-06" db="EMBL/GenBank/DDBJ databases">
        <authorList>
            <person name="Zhirakovskaya E."/>
        </authorList>
    </citation>
    <scope>NUCLEOTIDE SEQUENCE [LARGE SCALE GENOMIC DNA]</scope>
    <source>
        <strain evidence="3 4">FBKL4.011</strain>
    </source>
</reference>
<reference evidence="3 4" key="1">
    <citation type="submission" date="2018-06" db="EMBL/GenBank/DDBJ databases">
        <title>Thermoflavimicrobium daqus sp. nov., a thermophilic microbe isolated from Moutai-flavour Daqu.</title>
        <authorList>
            <person name="Wang X."/>
            <person name="Zhou H."/>
        </authorList>
    </citation>
    <scope>NUCLEOTIDE SEQUENCE [LARGE SCALE GENOMIC DNA]</scope>
    <source>
        <strain evidence="3 4">FBKL4.011</strain>
    </source>
</reference>
<dbReference type="Gene3D" id="1.10.530.10">
    <property type="match status" value="1"/>
</dbReference>
<feature type="transmembrane region" description="Helical" evidence="1">
    <location>
        <begin position="21"/>
        <end position="41"/>
    </location>
</feature>